<comment type="caution">
    <text evidence="2">The sequence shown here is derived from an EMBL/GenBank/DDBJ whole genome shotgun (WGS) entry which is preliminary data.</text>
</comment>
<keyword evidence="1" id="KW-1133">Transmembrane helix</keyword>
<reference evidence="2 3" key="1">
    <citation type="submission" date="2019-09" db="EMBL/GenBank/DDBJ databases">
        <title>Draft genome sequence of Ginsengibacter sp. BR5-29.</title>
        <authorList>
            <person name="Im W.-T."/>
        </authorList>
    </citation>
    <scope>NUCLEOTIDE SEQUENCE [LARGE SCALE GENOMIC DNA]</scope>
    <source>
        <strain evidence="2 3">BR5-29</strain>
    </source>
</reference>
<protein>
    <submittedName>
        <fullName evidence="2">Uncharacterized protein</fullName>
    </submittedName>
</protein>
<dbReference type="EMBL" id="VYQF01000004">
    <property type="protein sequence ID" value="KAA9038000.1"/>
    <property type="molecule type" value="Genomic_DNA"/>
</dbReference>
<name>A0A5J5IFQ2_9BACT</name>
<keyword evidence="3" id="KW-1185">Reference proteome</keyword>
<sequence length="178" mass="20406">MSTLLIAAVLIAAIIAIVVFLISIDKKQKQNAMNTFFNCLSKTGSLNKLNFTSQEFLNNIAIGLDAPQRKLLILTRVDRDVYRDRIINLDHVQCCSVKKNYDYINAGDLKTNRLEKHLEEIVLHMNLYDGSSADIPFYSHINDHISRVIETEEKAKRWEAIISSLLNDRFKKNNLKVV</sequence>
<dbReference type="AlphaFoldDB" id="A0A5J5IFQ2"/>
<keyword evidence="1" id="KW-0812">Transmembrane</keyword>
<evidence type="ECO:0000313" key="3">
    <source>
        <dbReference type="Proteomes" id="UP000326903"/>
    </source>
</evidence>
<accession>A0A5J5IFQ2</accession>
<organism evidence="2 3">
    <name type="scientific">Ginsengibacter hankyongi</name>
    <dbReference type="NCBI Taxonomy" id="2607284"/>
    <lineage>
        <taxon>Bacteria</taxon>
        <taxon>Pseudomonadati</taxon>
        <taxon>Bacteroidota</taxon>
        <taxon>Chitinophagia</taxon>
        <taxon>Chitinophagales</taxon>
        <taxon>Chitinophagaceae</taxon>
        <taxon>Ginsengibacter</taxon>
    </lineage>
</organism>
<proteinExistence type="predicted"/>
<dbReference type="Proteomes" id="UP000326903">
    <property type="component" value="Unassembled WGS sequence"/>
</dbReference>
<evidence type="ECO:0000256" key="1">
    <source>
        <dbReference type="SAM" id="Phobius"/>
    </source>
</evidence>
<dbReference type="RefSeq" id="WP_150415536.1">
    <property type="nucleotide sequence ID" value="NZ_VYQF01000004.1"/>
</dbReference>
<gene>
    <name evidence="2" type="ORF">FW778_14630</name>
</gene>
<keyword evidence="1" id="KW-0472">Membrane</keyword>
<evidence type="ECO:0000313" key="2">
    <source>
        <dbReference type="EMBL" id="KAA9038000.1"/>
    </source>
</evidence>
<feature type="transmembrane region" description="Helical" evidence="1">
    <location>
        <begin position="6"/>
        <end position="24"/>
    </location>
</feature>